<feature type="transmembrane region" description="Helical" evidence="12">
    <location>
        <begin position="640"/>
        <end position="661"/>
    </location>
</feature>
<dbReference type="InterPro" id="IPR038550">
    <property type="entry name" value="GPCR_3_9-Cys_sf"/>
</dbReference>
<keyword evidence="10" id="KW-0325">Glycoprotein</keyword>
<dbReference type="Pfam" id="PF07562">
    <property type="entry name" value="NCD3G"/>
    <property type="match status" value="1"/>
</dbReference>
<dbReference type="Gene3D" id="2.10.50.30">
    <property type="entry name" value="GPCR, family 3, nine cysteines domain"/>
    <property type="match status" value="1"/>
</dbReference>
<evidence type="ECO:0000313" key="16">
    <source>
        <dbReference type="Proteomes" id="UP000694407"/>
    </source>
</evidence>
<dbReference type="Pfam" id="PF01094">
    <property type="entry name" value="ANF_receptor"/>
    <property type="match status" value="1"/>
</dbReference>
<dbReference type="PANTHER" id="PTHR24061">
    <property type="entry name" value="CALCIUM-SENSING RECEPTOR-RELATED"/>
    <property type="match status" value="1"/>
</dbReference>
<evidence type="ECO:0000256" key="1">
    <source>
        <dbReference type="ARBA" id="ARBA00004651"/>
    </source>
</evidence>
<feature type="transmembrane region" description="Helical" evidence="12">
    <location>
        <begin position="762"/>
        <end position="785"/>
    </location>
</feature>
<proteinExistence type="inferred from homology"/>
<dbReference type="AlphaFoldDB" id="A0A8C6A1J3"/>
<dbReference type="GeneTree" id="ENSGT00950000183069"/>
<dbReference type="InterPro" id="IPR011500">
    <property type="entry name" value="GPCR_3_9-Cys_dom"/>
</dbReference>
<keyword evidence="11" id="KW-0807">Transducer</keyword>
<reference evidence="15" key="1">
    <citation type="submission" date="2025-08" db="UniProtKB">
        <authorList>
            <consortium name="Ensembl"/>
        </authorList>
    </citation>
    <scope>IDENTIFICATION</scope>
</reference>
<evidence type="ECO:0000256" key="3">
    <source>
        <dbReference type="ARBA" id="ARBA00022475"/>
    </source>
</evidence>
<keyword evidence="3" id="KW-1003">Cell membrane</keyword>
<evidence type="ECO:0000256" key="13">
    <source>
        <dbReference type="SAM" id="SignalP"/>
    </source>
</evidence>
<keyword evidence="5 13" id="KW-0732">Signal</keyword>
<dbReference type="FunFam" id="2.10.50.30:FF:000002">
    <property type="entry name" value="Vomeronasal 2 receptor, h1"/>
    <property type="match status" value="1"/>
</dbReference>
<comment type="subcellular location">
    <subcellularLocation>
        <location evidence="1">Cell membrane</location>
        <topology evidence="1">Multi-pass membrane protein</topology>
    </subcellularLocation>
</comment>
<feature type="transmembrane region" description="Helical" evidence="12">
    <location>
        <begin position="829"/>
        <end position="850"/>
    </location>
</feature>
<dbReference type="InterPro" id="IPR000068">
    <property type="entry name" value="GPCR_3_Ca_sens_rcpt-rel"/>
</dbReference>
<evidence type="ECO:0000256" key="5">
    <source>
        <dbReference type="ARBA" id="ARBA00022729"/>
    </source>
</evidence>
<dbReference type="InterPro" id="IPR017978">
    <property type="entry name" value="GPCR_3_C"/>
</dbReference>
<dbReference type="InterPro" id="IPR028082">
    <property type="entry name" value="Peripla_BP_I"/>
</dbReference>
<evidence type="ECO:0000256" key="8">
    <source>
        <dbReference type="ARBA" id="ARBA00023136"/>
    </source>
</evidence>
<dbReference type="Proteomes" id="UP000694407">
    <property type="component" value="Unplaced"/>
</dbReference>
<evidence type="ECO:0000313" key="15">
    <source>
        <dbReference type="Ensembl" id="ENSMMMP00000022993.1"/>
    </source>
</evidence>
<sequence>MVQPPLLTSHCALGSVSVWAEPGMVFFLVLLFLLPQPVHTSWVEIQNCLQYLRPAVYRDGDLVLSGFFPLYYMNQDADLSRISFLLQPKTEVRNYQYVLAFYFAIEEINKDSHLLPNLTLGFHVYNAFSSDQFTLWSTLLWLSGKMQTLPNYNCQTQSKSAAIIAGTMSAFSAEIGTLLELYRTPQVTYGPFDPMLSDKDQFPSLYQMAPKDSSLAHAMVSLLLHFGWTWVALFLSDDLKGEQFLRDLKAEMVKNGICVALTEKLPVTKIMYGTGDITFMSRIRVSSANVHILHGEAGSLVTVDMAADFFLTTGKVWIMAAKQEIVLHEMNHMLHSFHGGFSFSPHKGEIPGFRHFLQTVTPSRYPEDFYFTKLWLHLFHCSPAGSLCGQIYNCPPNASFEFVSGVIDMMTLTDSSYFIYNAVYAVAHVLHNMLVQKTEMGSLEDQLKLHPWQLHPFLKNVRFTNSAGDHISLGEKSSQMAQYDIHNAVNFPAGLGLLVKVGEFVPRSPLGQGLVISEEMIEWPIGFTETPRSVCSQSCRPGFRKIPQEGRPVCCFACVFCPEGHISNQTERCVQCPAHEHPNSERTHCIPKVVTFLAYEDPLGMTLACTALCFSAFTAAVLGVFVKHRDTPIVKANNRALSYILLISLTFCFLCSLPFIGRPSTATCILQETTFGLVFTVAVSTVLAKTVTVILAFKVTAPGRRMRQWLVSGAPNFIIPSCSLIQLTLCAVWLGTSPPFVDTDTHSDHGCIIITCNMGSVTAFYCALGYLGSLALGTFTVAFLARNLPDTFNEAKVLTFSMLVFCSVWLTFLPVYHSTKGKVMVAVEVFSILASSAGLLGCIFVPKCYVVLLRPHRSSLCGSREKIHCGSNKPS</sequence>
<feature type="transmembrane region" description="Helical" evidence="12">
    <location>
        <begin position="603"/>
        <end position="628"/>
    </location>
</feature>
<evidence type="ECO:0000256" key="7">
    <source>
        <dbReference type="ARBA" id="ARBA00023040"/>
    </source>
</evidence>
<dbReference type="Gene3D" id="3.40.50.2300">
    <property type="match status" value="2"/>
</dbReference>
<dbReference type="CDD" id="cd15283">
    <property type="entry name" value="7tmC_V2R_pheromone"/>
    <property type="match status" value="1"/>
</dbReference>
<keyword evidence="6 12" id="KW-1133">Transmembrane helix</keyword>
<evidence type="ECO:0000256" key="4">
    <source>
        <dbReference type="ARBA" id="ARBA00022692"/>
    </source>
</evidence>
<keyword evidence="9" id="KW-0675">Receptor</keyword>
<dbReference type="PANTHER" id="PTHR24061:SF545">
    <property type="entry name" value="VOMERONASAL 2, RECEPTOR 118-RELATED"/>
    <property type="match status" value="1"/>
</dbReference>
<dbReference type="Pfam" id="PF00003">
    <property type="entry name" value="7tm_3"/>
    <property type="match status" value="1"/>
</dbReference>
<accession>A0A8C6A1J3</accession>
<dbReference type="PRINTS" id="PR00248">
    <property type="entry name" value="GPCRMGR"/>
</dbReference>
<keyword evidence="16" id="KW-1185">Reference proteome</keyword>
<evidence type="ECO:0000256" key="6">
    <source>
        <dbReference type="ARBA" id="ARBA00022989"/>
    </source>
</evidence>
<dbReference type="InterPro" id="IPR001828">
    <property type="entry name" value="ANF_lig-bd_rcpt"/>
</dbReference>
<evidence type="ECO:0000259" key="14">
    <source>
        <dbReference type="PROSITE" id="PS50259"/>
    </source>
</evidence>
<evidence type="ECO:0000256" key="2">
    <source>
        <dbReference type="ARBA" id="ARBA00007242"/>
    </source>
</evidence>
<dbReference type="GO" id="GO:0004930">
    <property type="term" value="F:G protein-coupled receptor activity"/>
    <property type="evidence" value="ECO:0007669"/>
    <property type="project" value="UniProtKB-KW"/>
</dbReference>
<dbReference type="GO" id="GO:0005886">
    <property type="term" value="C:plasma membrane"/>
    <property type="evidence" value="ECO:0007669"/>
    <property type="project" value="UniProtKB-SubCell"/>
</dbReference>
<comment type="similarity">
    <text evidence="2">Belongs to the G-protein coupled receptor 3 family.</text>
</comment>
<dbReference type="Ensembl" id="ENSMMMT00000026047.1">
    <property type="protein sequence ID" value="ENSMMMP00000022993.1"/>
    <property type="gene ID" value="ENSMMMG00000020108.1"/>
</dbReference>
<evidence type="ECO:0000256" key="10">
    <source>
        <dbReference type="ARBA" id="ARBA00023180"/>
    </source>
</evidence>
<dbReference type="InterPro" id="IPR004073">
    <property type="entry name" value="GPCR_3_vmron_rcpt_2"/>
</dbReference>
<evidence type="ECO:0000256" key="12">
    <source>
        <dbReference type="SAM" id="Phobius"/>
    </source>
</evidence>
<evidence type="ECO:0000256" key="11">
    <source>
        <dbReference type="ARBA" id="ARBA00023224"/>
    </source>
</evidence>
<reference evidence="15" key="2">
    <citation type="submission" date="2025-09" db="UniProtKB">
        <authorList>
            <consortium name="Ensembl"/>
        </authorList>
    </citation>
    <scope>IDENTIFICATION</scope>
</reference>
<dbReference type="FunFam" id="3.40.50.2300:FF:000024">
    <property type="entry name" value="Vomeronasal 2, receptor 73"/>
    <property type="match status" value="1"/>
</dbReference>
<dbReference type="CDD" id="cd06365">
    <property type="entry name" value="PBP1_pheromone_receptor"/>
    <property type="match status" value="1"/>
</dbReference>
<feature type="transmembrane region" description="Helical" evidence="12">
    <location>
        <begin position="709"/>
        <end position="734"/>
    </location>
</feature>
<keyword evidence="8 12" id="KW-0472">Membrane</keyword>
<feature type="transmembrane region" description="Helical" evidence="12">
    <location>
        <begin position="797"/>
        <end position="817"/>
    </location>
</feature>
<dbReference type="PROSITE" id="PS50259">
    <property type="entry name" value="G_PROTEIN_RECEP_F3_4"/>
    <property type="match status" value="1"/>
</dbReference>
<organism evidence="15 16">
    <name type="scientific">Marmota marmota marmota</name>
    <name type="common">Alpine marmot</name>
    <dbReference type="NCBI Taxonomy" id="9994"/>
    <lineage>
        <taxon>Eukaryota</taxon>
        <taxon>Metazoa</taxon>
        <taxon>Chordata</taxon>
        <taxon>Craniata</taxon>
        <taxon>Vertebrata</taxon>
        <taxon>Euteleostomi</taxon>
        <taxon>Mammalia</taxon>
        <taxon>Eutheria</taxon>
        <taxon>Euarchontoglires</taxon>
        <taxon>Glires</taxon>
        <taxon>Rodentia</taxon>
        <taxon>Sciuromorpha</taxon>
        <taxon>Sciuridae</taxon>
        <taxon>Xerinae</taxon>
        <taxon>Marmotini</taxon>
        <taxon>Marmota</taxon>
    </lineage>
</organism>
<evidence type="ECO:0000256" key="9">
    <source>
        <dbReference type="ARBA" id="ARBA00023170"/>
    </source>
</evidence>
<feature type="signal peptide" evidence="13">
    <location>
        <begin position="1"/>
        <end position="40"/>
    </location>
</feature>
<keyword evidence="7" id="KW-0297">G-protein coupled receptor</keyword>
<keyword evidence="4 12" id="KW-0812">Transmembrane</keyword>
<dbReference type="PRINTS" id="PR01535">
    <property type="entry name" value="VOMERONASL2R"/>
</dbReference>
<feature type="chain" id="PRO_5034154641" evidence="13">
    <location>
        <begin position="41"/>
        <end position="875"/>
    </location>
</feature>
<feature type="transmembrane region" description="Helical" evidence="12">
    <location>
        <begin position="673"/>
        <end position="697"/>
    </location>
</feature>
<protein>
    <submittedName>
        <fullName evidence="15">Vomeronasal type-2 receptor 116-like</fullName>
    </submittedName>
</protein>
<dbReference type="InterPro" id="IPR000337">
    <property type="entry name" value="GPCR_3"/>
</dbReference>
<name>A0A8C6A1J3_MARMA</name>
<feature type="domain" description="G-protein coupled receptors family 3 profile" evidence="14">
    <location>
        <begin position="603"/>
        <end position="867"/>
    </location>
</feature>
<dbReference type="SUPFAM" id="SSF53822">
    <property type="entry name" value="Periplasmic binding protein-like I"/>
    <property type="match status" value="1"/>
</dbReference>